<evidence type="ECO:0000313" key="12">
    <source>
        <dbReference type="Proteomes" id="UP000759131"/>
    </source>
</evidence>
<evidence type="ECO:0000256" key="7">
    <source>
        <dbReference type="ARBA" id="ARBA00023242"/>
    </source>
</evidence>
<keyword evidence="2" id="KW-0479">Metal-binding</keyword>
<dbReference type="GO" id="GO:0005634">
    <property type="term" value="C:nucleus"/>
    <property type="evidence" value="ECO:0007669"/>
    <property type="project" value="TreeGrafter"/>
</dbReference>
<dbReference type="Gene3D" id="3.30.160.60">
    <property type="entry name" value="Classic Zinc Finger"/>
    <property type="match status" value="5"/>
</dbReference>
<dbReference type="Proteomes" id="UP000759131">
    <property type="component" value="Unassembled WGS sequence"/>
</dbReference>
<dbReference type="Pfam" id="PF00096">
    <property type="entry name" value="zf-C2H2"/>
    <property type="match status" value="1"/>
</dbReference>
<reference evidence="11" key="1">
    <citation type="submission" date="2020-11" db="EMBL/GenBank/DDBJ databases">
        <authorList>
            <person name="Tran Van P."/>
        </authorList>
    </citation>
    <scope>NUCLEOTIDE SEQUENCE</scope>
</reference>
<evidence type="ECO:0000256" key="6">
    <source>
        <dbReference type="ARBA" id="ARBA00023163"/>
    </source>
</evidence>
<feature type="compositionally biased region" description="Basic and acidic residues" evidence="9">
    <location>
        <begin position="40"/>
        <end position="63"/>
    </location>
</feature>
<gene>
    <name evidence="11" type="ORF">OSB1V03_LOCUS11326</name>
</gene>
<dbReference type="GO" id="GO:0006357">
    <property type="term" value="P:regulation of transcription by RNA polymerase II"/>
    <property type="evidence" value="ECO:0007669"/>
    <property type="project" value="TreeGrafter"/>
</dbReference>
<feature type="domain" description="C2H2-type" evidence="10">
    <location>
        <begin position="152"/>
        <end position="181"/>
    </location>
</feature>
<dbReference type="AlphaFoldDB" id="A0A7R9KZ40"/>
<name>A0A7R9KZ40_9ACAR</name>
<dbReference type="PANTHER" id="PTHR46179:SF13">
    <property type="entry name" value="C2H2-TYPE DOMAIN-CONTAINING PROTEIN"/>
    <property type="match status" value="1"/>
</dbReference>
<proteinExistence type="predicted"/>
<dbReference type="SMART" id="SM00355">
    <property type="entry name" value="ZnF_C2H2"/>
    <property type="match status" value="10"/>
</dbReference>
<keyword evidence="3 8" id="KW-0863">Zinc-finger</keyword>
<feature type="domain" description="C2H2-type" evidence="10">
    <location>
        <begin position="284"/>
        <end position="313"/>
    </location>
</feature>
<comment type="subcellular location">
    <subcellularLocation>
        <location evidence="1">Nucleus</location>
    </subcellularLocation>
</comment>
<evidence type="ECO:0000313" key="11">
    <source>
        <dbReference type="EMBL" id="CAD7630915.1"/>
    </source>
</evidence>
<feature type="region of interest" description="Disordered" evidence="9">
    <location>
        <begin position="39"/>
        <end position="79"/>
    </location>
</feature>
<accession>A0A7R9KZ40</accession>
<dbReference type="OrthoDB" id="9411774at2759"/>
<dbReference type="InterPro" id="IPR036236">
    <property type="entry name" value="Znf_C2H2_sf"/>
</dbReference>
<keyword evidence="12" id="KW-1185">Reference proteome</keyword>
<dbReference type="InterPro" id="IPR013087">
    <property type="entry name" value="Znf_C2H2_type"/>
</dbReference>
<evidence type="ECO:0000256" key="8">
    <source>
        <dbReference type="PROSITE-ProRule" id="PRU00042"/>
    </source>
</evidence>
<dbReference type="GO" id="GO:0008270">
    <property type="term" value="F:zinc ion binding"/>
    <property type="evidence" value="ECO:0007669"/>
    <property type="project" value="UniProtKB-KW"/>
</dbReference>
<evidence type="ECO:0000256" key="1">
    <source>
        <dbReference type="ARBA" id="ARBA00004123"/>
    </source>
</evidence>
<evidence type="ECO:0000256" key="3">
    <source>
        <dbReference type="ARBA" id="ARBA00022771"/>
    </source>
</evidence>
<dbReference type="SUPFAM" id="SSF57667">
    <property type="entry name" value="beta-beta-alpha zinc fingers"/>
    <property type="match status" value="4"/>
</dbReference>
<feature type="region of interest" description="Disordered" evidence="9">
    <location>
        <begin position="100"/>
        <end position="129"/>
    </location>
</feature>
<dbReference type="PANTHER" id="PTHR46179">
    <property type="entry name" value="ZINC FINGER PROTEIN"/>
    <property type="match status" value="1"/>
</dbReference>
<keyword evidence="7" id="KW-0539">Nucleus</keyword>
<feature type="domain" description="C2H2-type" evidence="10">
    <location>
        <begin position="345"/>
        <end position="374"/>
    </location>
</feature>
<dbReference type="EMBL" id="OC863305">
    <property type="protein sequence ID" value="CAD7630915.1"/>
    <property type="molecule type" value="Genomic_DNA"/>
</dbReference>
<evidence type="ECO:0000259" key="10">
    <source>
        <dbReference type="PROSITE" id="PS50157"/>
    </source>
</evidence>
<feature type="domain" description="C2H2-type" evidence="10">
    <location>
        <begin position="440"/>
        <end position="469"/>
    </location>
</feature>
<keyword evidence="5" id="KW-0805">Transcription regulation</keyword>
<keyword evidence="4" id="KW-0862">Zinc</keyword>
<organism evidence="11">
    <name type="scientific">Medioppia subpectinata</name>
    <dbReference type="NCBI Taxonomy" id="1979941"/>
    <lineage>
        <taxon>Eukaryota</taxon>
        <taxon>Metazoa</taxon>
        <taxon>Ecdysozoa</taxon>
        <taxon>Arthropoda</taxon>
        <taxon>Chelicerata</taxon>
        <taxon>Arachnida</taxon>
        <taxon>Acari</taxon>
        <taxon>Acariformes</taxon>
        <taxon>Sarcoptiformes</taxon>
        <taxon>Oribatida</taxon>
        <taxon>Brachypylina</taxon>
        <taxon>Oppioidea</taxon>
        <taxon>Oppiidae</taxon>
        <taxon>Medioppia</taxon>
    </lineage>
</organism>
<protein>
    <recommendedName>
        <fullName evidence="10">C2H2-type domain-containing protein</fullName>
    </recommendedName>
</protein>
<evidence type="ECO:0000256" key="4">
    <source>
        <dbReference type="ARBA" id="ARBA00022833"/>
    </source>
</evidence>
<dbReference type="PROSITE" id="PS50157">
    <property type="entry name" value="ZINC_FINGER_C2H2_2"/>
    <property type="match status" value="5"/>
</dbReference>
<evidence type="ECO:0000256" key="5">
    <source>
        <dbReference type="ARBA" id="ARBA00023015"/>
    </source>
</evidence>
<dbReference type="InterPro" id="IPR051061">
    <property type="entry name" value="Zinc_finger_trans_reg"/>
</dbReference>
<sequence>MFTQSLHFSIELKDNQHFRTLSQTLDQLSDETYGSVGHHMKTEFEDRLKSQSNDRKLRQRYETQEVNQSIDDNSDGVNEDMFDNKYSLNSMTDEMQTLINSTSKPSTSQSSQEMANKDMNRKSSKCRKSCKSYPTDAYFVQHLMRTHRLKQYFCTHEGCGQAFKIKRNLTTHELIHNTVKPFRCPQNGCQYKCISDDYLRAHLKRRHNIDKKRTPMDRTDRVAIESEPLIKDTKFFTLNTSERNRCFDPKAKTWKCPAIECQKAYKTRKQLNQHLNTVHREPRFKCHYDGCEKIFSTRPGLDIHILIHKNIRRFKCDYKDCVFRGVTSGALTTHMVTHVTDKQVFQCPADGCGKWFKTRAVLAVHSRTHLSEPSFRCGADGCDAIFFNKNQRIKHQVCVHNRKYKSPKPHRKQRCDWPGCEYSGIGIISHKRKHTGERPHVCVWPDCGKRYGNKLRLRDHMNMHNNVRPYVCQWPGCEYTTTGASYLFNHKKFVHKM</sequence>
<dbReference type="EMBL" id="CAJPIZ010008730">
    <property type="protein sequence ID" value="CAG2111345.1"/>
    <property type="molecule type" value="Genomic_DNA"/>
</dbReference>
<evidence type="ECO:0000256" key="9">
    <source>
        <dbReference type="SAM" id="MobiDB-lite"/>
    </source>
</evidence>
<feature type="compositionally biased region" description="Low complexity" evidence="9">
    <location>
        <begin position="101"/>
        <end position="112"/>
    </location>
</feature>
<dbReference type="GO" id="GO:0003712">
    <property type="term" value="F:transcription coregulator activity"/>
    <property type="evidence" value="ECO:0007669"/>
    <property type="project" value="TreeGrafter"/>
</dbReference>
<keyword evidence="6" id="KW-0804">Transcription</keyword>
<evidence type="ECO:0000256" key="2">
    <source>
        <dbReference type="ARBA" id="ARBA00022723"/>
    </source>
</evidence>
<dbReference type="PROSITE" id="PS00028">
    <property type="entry name" value="ZINC_FINGER_C2H2_1"/>
    <property type="match status" value="7"/>
</dbReference>
<feature type="domain" description="C2H2-type" evidence="10">
    <location>
        <begin position="254"/>
        <end position="284"/>
    </location>
</feature>